<keyword evidence="4" id="KW-1185">Reference proteome</keyword>
<name>A0A833VMK6_9POAL</name>
<dbReference type="OrthoDB" id="5835829at2759"/>
<sequence length="497" mass="54795">MSISKQPLISASPSGLRIYFVPLPSPGHVIPMIDIAKIFTKHGAECTLIMTPLNAARYESNIHRSGLHLVTFQFPSDTGLPVGCESADLLPSRKLFGHFRRVVDLLEQPFRELLRVNPPDAVVSDSFLLWTAVASAELNIPRYSFPVVSCFALSVERNLLFHRPQQNVTSDLDLFLVPGLPDQIYLTKCQLSETTLPDEKLIEFFERALEAEKATTGWVVNTFYELESPYIKHCERVTGKPVFHIGPVCLSGVSKEEIAERGHGKELAAVSERLLRWLDGRPAFSVVYVSFGSVSWLPKAQLKEIGFGLVESGVPFIWVVGGGDESDDVADEVSAIAGDAGQVVKGWAPQLAILGHISVGTFLTHCGWGAVTEATAVGKMMLTWPLFADQFYNEKFVVQVAEIGESMGAERGYIWGEEERTGVLLNRERVAEKVRWSLGPGAESMRKRAWEIGIEARKGGGKGGSSYESVECMMEDIRKHRGQRTEAGVHGETGDQH</sequence>
<keyword evidence="2 3" id="KW-0808">Transferase</keyword>
<dbReference type="Pfam" id="PF00201">
    <property type="entry name" value="UDPGT"/>
    <property type="match status" value="1"/>
</dbReference>
<evidence type="ECO:0000256" key="1">
    <source>
        <dbReference type="ARBA" id="ARBA00009995"/>
    </source>
</evidence>
<comment type="similarity">
    <text evidence="1">Belongs to the UDP-glycosyltransferase family.</text>
</comment>
<dbReference type="CDD" id="cd03784">
    <property type="entry name" value="GT1_Gtf-like"/>
    <property type="match status" value="1"/>
</dbReference>
<evidence type="ECO:0000313" key="4">
    <source>
        <dbReference type="Proteomes" id="UP000623129"/>
    </source>
</evidence>
<organism evidence="3 4">
    <name type="scientific">Carex littledalei</name>
    <dbReference type="NCBI Taxonomy" id="544730"/>
    <lineage>
        <taxon>Eukaryota</taxon>
        <taxon>Viridiplantae</taxon>
        <taxon>Streptophyta</taxon>
        <taxon>Embryophyta</taxon>
        <taxon>Tracheophyta</taxon>
        <taxon>Spermatophyta</taxon>
        <taxon>Magnoliopsida</taxon>
        <taxon>Liliopsida</taxon>
        <taxon>Poales</taxon>
        <taxon>Cyperaceae</taxon>
        <taxon>Cyperoideae</taxon>
        <taxon>Cariceae</taxon>
        <taxon>Carex</taxon>
        <taxon>Carex subgen. Euthyceras</taxon>
    </lineage>
</organism>
<protein>
    <submittedName>
        <fullName evidence="3">Scopoletin glucosyltransferase-like protein</fullName>
    </submittedName>
</protein>
<dbReference type="Proteomes" id="UP000623129">
    <property type="component" value="Unassembled WGS sequence"/>
</dbReference>
<dbReference type="PANTHER" id="PTHR48047">
    <property type="entry name" value="GLYCOSYLTRANSFERASE"/>
    <property type="match status" value="1"/>
</dbReference>
<proteinExistence type="inferred from homology"/>
<evidence type="ECO:0000313" key="3">
    <source>
        <dbReference type="EMBL" id="KAF3328663.1"/>
    </source>
</evidence>
<dbReference type="Gene3D" id="3.40.50.2000">
    <property type="entry name" value="Glycogen Phosphorylase B"/>
    <property type="match status" value="2"/>
</dbReference>
<dbReference type="PANTHER" id="PTHR48047:SF53">
    <property type="entry name" value="GLYCOSYLTRANSFERASE"/>
    <property type="match status" value="1"/>
</dbReference>
<dbReference type="AlphaFoldDB" id="A0A833VMK6"/>
<evidence type="ECO:0000256" key="2">
    <source>
        <dbReference type="ARBA" id="ARBA00022679"/>
    </source>
</evidence>
<dbReference type="InterPro" id="IPR002213">
    <property type="entry name" value="UDP_glucos_trans"/>
</dbReference>
<accession>A0A833VMK6</accession>
<dbReference type="GO" id="GO:0035251">
    <property type="term" value="F:UDP-glucosyltransferase activity"/>
    <property type="evidence" value="ECO:0007669"/>
    <property type="project" value="TreeGrafter"/>
</dbReference>
<dbReference type="EMBL" id="SWLB01000015">
    <property type="protein sequence ID" value="KAF3328663.1"/>
    <property type="molecule type" value="Genomic_DNA"/>
</dbReference>
<dbReference type="SUPFAM" id="SSF53756">
    <property type="entry name" value="UDP-Glycosyltransferase/glycogen phosphorylase"/>
    <property type="match status" value="1"/>
</dbReference>
<comment type="caution">
    <text evidence="3">The sequence shown here is derived from an EMBL/GenBank/DDBJ whole genome shotgun (WGS) entry which is preliminary data.</text>
</comment>
<reference evidence="3" key="1">
    <citation type="submission" date="2020-01" db="EMBL/GenBank/DDBJ databases">
        <title>Genome sequence of Kobresia littledalei, the first chromosome-level genome in the family Cyperaceae.</title>
        <authorList>
            <person name="Qu G."/>
        </authorList>
    </citation>
    <scope>NUCLEOTIDE SEQUENCE</scope>
    <source>
        <strain evidence="3">C.B.Clarke</strain>
        <tissue evidence="3">Leaf</tissue>
    </source>
</reference>
<gene>
    <name evidence="3" type="ORF">FCM35_KLT05741</name>
</gene>